<reference evidence="2" key="1">
    <citation type="submission" date="2020-05" db="EMBL/GenBank/DDBJ databases">
        <authorList>
            <person name="Chiriac C."/>
            <person name="Salcher M."/>
            <person name="Ghai R."/>
            <person name="Kavagutti S V."/>
        </authorList>
    </citation>
    <scope>NUCLEOTIDE SEQUENCE</scope>
</reference>
<feature type="region of interest" description="Disordered" evidence="1">
    <location>
        <begin position="349"/>
        <end position="368"/>
    </location>
</feature>
<proteinExistence type="predicted"/>
<gene>
    <name evidence="2" type="ORF">UFOVP167_47</name>
</gene>
<accession>A0A6J7WD13</accession>
<evidence type="ECO:0000313" key="2">
    <source>
        <dbReference type="EMBL" id="CAB5195063.1"/>
    </source>
</evidence>
<feature type="region of interest" description="Disordered" evidence="1">
    <location>
        <begin position="729"/>
        <end position="753"/>
    </location>
</feature>
<dbReference type="Pfam" id="PF13481">
    <property type="entry name" value="AAA_25"/>
    <property type="match status" value="1"/>
</dbReference>
<protein>
    <submittedName>
        <fullName evidence="2">AAA domain containing protein</fullName>
    </submittedName>
</protein>
<dbReference type="InterPro" id="IPR027417">
    <property type="entry name" value="P-loop_NTPase"/>
</dbReference>
<dbReference type="Gene3D" id="3.40.50.300">
    <property type="entry name" value="P-loop containing nucleotide triphosphate hydrolases"/>
    <property type="match status" value="1"/>
</dbReference>
<dbReference type="SUPFAM" id="SSF52540">
    <property type="entry name" value="P-loop containing nucleoside triphosphate hydrolases"/>
    <property type="match status" value="1"/>
</dbReference>
<sequence length="753" mass="83089">MLENIAHTDGENTTLMLACATGGATDAKLKAVKFDWENLKSRLKKPKVGQKDGPYYVRGGELAGERRTTENLLSGELIILDGDSSIDPETGEITPGAPPMESVCDALSAMDITYFAHTSHSFQKGKLEKYRVIIPAKLKNEDELNASVDYLIAQLHAKQIWLADVNENHKWIQPWFFSRVRDEQAVGEFCHREHTGKKFDVKLAVSYNKELQRQEAVEKSAVNLHTQTQNGEGNIQKFNHNCDISYVRGLIEQAGYRFCFYQKGKDAYKYIRPGSESGQPGLTIMRGTQGDWCVYSHHGSGIVPPNRFLDPFALTAIVKHGGDMKAAARALIPKGPSILEQLSERAAMQYREPAPSQTPANDVQPLPEGKQPRKLEIIKASELVDVSVKWLVEDLIPADSLSVLYGTPGSFKSFVALYICGMIASGKEAFGKPTEAGSVLYIAAEGQSGLKRRKEALFRQHAIPKDAPVYFIKAQVDLFNALTDRDLIVEAIRQLNISPKMIVVDTFARTTPGMDENSVKETGVAINVLSSIQEEFNCTILLVTHAGKDTGRGIRGSSAILGAADSVLECNKIGENATERLGRISSQKQKDGQDGLAFVYKMNLIQLSDIDADATSLALMPVEGKELEDMQTKKAKASRLKGNNLEAFNALKTAINDAGSQPPIGDRAPKGTKAVRRELWMETWQTSTSLASDAFKKAKQRTPQTLVEMRAVDTWAGWVWIVEEQKKSPSFDSDFPADHQSGYGQTFDDIPFD</sequence>
<name>A0A6J7WD13_9CAUD</name>
<organism evidence="2">
    <name type="scientific">uncultured Caudovirales phage</name>
    <dbReference type="NCBI Taxonomy" id="2100421"/>
    <lineage>
        <taxon>Viruses</taxon>
        <taxon>Duplodnaviria</taxon>
        <taxon>Heunggongvirae</taxon>
        <taxon>Uroviricota</taxon>
        <taxon>Caudoviricetes</taxon>
        <taxon>Peduoviridae</taxon>
        <taxon>Maltschvirus</taxon>
        <taxon>Maltschvirus maltsch</taxon>
    </lineage>
</organism>
<dbReference type="EMBL" id="LR798222">
    <property type="protein sequence ID" value="CAB5195063.1"/>
    <property type="molecule type" value="Genomic_DNA"/>
</dbReference>
<evidence type="ECO:0000256" key="1">
    <source>
        <dbReference type="SAM" id="MobiDB-lite"/>
    </source>
</evidence>